<evidence type="ECO:0000259" key="1">
    <source>
        <dbReference type="PROSITE" id="PS50853"/>
    </source>
</evidence>
<dbReference type="Pfam" id="PF00095">
    <property type="entry name" value="WAP"/>
    <property type="match status" value="1"/>
</dbReference>
<dbReference type="GO" id="GO:0009986">
    <property type="term" value="C:cell surface"/>
    <property type="evidence" value="ECO:0007669"/>
    <property type="project" value="TreeGrafter"/>
</dbReference>
<dbReference type="InterPro" id="IPR013783">
    <property type="entry name" value="Ig-like_fold"/>
</dbReference>
<dbReference type="Gene3D" id="2.60.40.10">
    <property type="entry name" value="Immunoglobulins"/>
    <property type="match status" value="2"/>
</dbReference>
<dbReference type="InterPro" id="IPR008197">
    <property type="entry name" value="WAP_dom"/>
</dbReference>
<dbReference type="Proteomes" id="UP000050640">
    <property type="component" value="Unplaced"/>
</dbReference>
<feature type="domain" description="Fibronectin type-III" evidence="1">
    <location>
        <begin position="522"/>
        <end position="618"/>
    </location>
</feature>
<reference evidence="4" key="1">
    <citation type="submission" date="2017-02" db="UniProtKB">
        <authorList>
            <consortium name="WormBaseParasite"/>
        </authorList>
    </citation>
    <scope>IDENTIFICATION</scope>
</reference>
<name>A0A0R3RKJ0_9BILA</name>
<dbReference type="PROSITE" id="PS50853">
    <property type="entry name" value="FN3"/>
    <property type="match status" value="2"/>
</dbReference>
<dbReference type="GO" id="GO:0030414">
    <property type="term" value="F:peptidase inhibitor activity"/>
    <property type="evidence" value="ECO:0007669"/>
    <property type="project" value="InterPro"/>
</dbReference>
<dbReference type="CDD" id="cd00063">
    <property type="entry name" value="FN3"/>
    <property type="match status" value="2"/>
</dbReference>
<dbReference type="InterPro" id="IPR036116">
    <property type="entry name" value="FN3_sf"/>
</dbReference>
<proteinExistence type="predicted"/>
<dbReference type="PROSITE" id="PS51390">
    <property type="entry name" value="WAP"/>
    <property type="match status" value="1"/>
</dbReference>
<dbReference type="SMART" id="SM00060">
    <property type="entry name" value="FN3"/>
    <property type="match status" value="3"/>
</dbReference>
<dbReference type="InterPro" id="IPR042447">
    <property type="entry name" value="Anosmin-1"/>
</dbReference>
<dbReference type="WBParaSite" id="EEL_0000199901-mRNA-1">
    <property type="protein sequence ID" value="EEL_0000199901-mRNA-1"/>
    <property type="gene ID" value="EEL_0000199901"/>
</dbReference>
<dbReference type="InterPro" id="IPR036645">
    <property type="entry name" value="Elafin-like_sf"/>
</dbReference>
<evidence type="ECO:0000313" key="4">
    <source>
        <dbReference type="WBParaSite" id="EEL_0000199901-mRNA-1"/>
    </source>
</evidence>
<dbReference type="CDD" id="cd00199">
    <property type="entry name" value="WAP"/>
    <property type="match status" value="1"/>
</dbReference>
<feature type="domain" description="Fibronectin type-III" evidence="1">
    <location>
        <begin position="98"/>
        <end position="203"/>
    </location>
</feature>
<dbReference type="InterPro" id="IPR003961">
    <property type="entry name" value="FN3_dom"/>
</dbReference>
<feature type="domain" description="WAP" evidence="2">
    <location>
        <begin position="41"/>
        <end position="89"/>
    </location>
</feature>
<dbReference type="Gene3D" id="4.10.75.10">
    <property type="entry name" value="Elafin-like"/>
    <property type="match status" value="1"/>
</dbReference>
<dbReference type="GO" id="GO:0005576">
    <property type="term" value="C:extracellular region"/>
    <property type="evidence" value="ECO:0007669"/>
    <property type="project" value="InterPro"/>
</dbReference>
<dbReference type="SUPFAM" id="SSF57256">
    <property type="entry name" value="Elafin-like"/>
    <property type="match status" value="1"/>
</dbReference>
<dbReference type="PANTHER" id="PTHR14131:SF5">
    <property type="entry name" value="ANOSMIN-1"/>
    <property type="match status" value="1"/>
</dbReference>
<accession>A0A0R3RKJ0</accession>
<sequence>MCTAACQENVLDMEGCQGNICKHVREPEACKHSCAYLHEIYKKKPGTCPNSSHLAPSNECTALCHLDGDCPETKKCCVEGCSRQCLKPQGKDLNLLPIPTGISVQERKRKRSVIVRWVMQQMSRTQTNSNANLYVVQWRWSLHKDGTSMSDWQTIVTRNKMYAILKHLLAPGRYYMFRVAAVNTYGSLGFSKSSQPFKLSKEPRAPGQPLDLTLDNSKINEHNFWIQRIKWTPPFSELPIKNYVLSWQKSTMQQAMAYEQMLQRRLSIEKQEKRSTIDEEEDEVESEDSFVERERMSVVIPAYHSYADIDQLELESVYLVEIYAIVDSSDGELHGEKAILYVKTGAMNVNKGIHINSSNINGNSNIITTTIQSQNWKLESRNGLQGGSDSSHIMTDIKVETLDIRTPYFDDNNLKTLVSWFRNGLCNGTRVKYTIRWRLLMCRVKENKRITYYDLDSSGEDWAQMEVQECVAVLEDLDFSCSYNVELVSTNTKQVIAKAHFETESCEKTPSTVTLRCNDQLTSQFLSCIGNPKNNSVRCNWKNINGTVKNVGYRIVLNKSGTEDNRIVIVPPQSTTVEFDKLEPDHNYLIHIQTITSNGLGNTLTTSFRINRNKTSEKFSSSSLLPGHHRNDTVSHISSIIMDHIGDQISQNIDLQSSVIKEDNGFLYNNERFPGATVLELPLESTASGVIRWTALYFICIDLLSRYLFTVNTL</sequence>
<evidence type="ECO:0000313" key="3">
    <source>
        <dbReference type="Proteomes" id="UP000050640"/>
    </source>
</evidence>
<keyword evidence="3" id="KW-1185">Reference proteome</keyword>
<dbReference type="SUPFAM" id="SSF49265">
    <property type="entry name" value="Fibronectin type III"/>
    <property type="match status" value="2"/>
</dbReference>
<dbReference type="STRING" id="1147741.A0A0R3RKJ0"/>
<protein>
    <submittedName>
        <fullName evidence="4">WAP-type 'four-disulfide core</fullName>
    </submittedName>
</protein>
<dbReference type="SMART" id="SM00217">
    <property type="entry name" value="WAP"/>
    <property type="match status" value="1"/>
</dbReference>
<dbReference type="GO" id="GO:0030182">
    <property type="term" value="P:neuron differentiation"/>
    <property type="evidence" value="ECO:0007669"/>
    <property type="project" value="TreeGrafter"/>
</dbReference>
<dbReference type="Pfam" id="PF00041">
    <property type="entry name" value="fn3"/>
    <property type="match status" value="1"/>
</dbReference>
<organism evidence="3 4">
    <name type="scientific">Elaeophora elaphi</name>
    <dbReference type="NCBI Taxonomy" id="1147741"/>
    <lineage>
        <taxon>Eukaryota</taxon>
        <taxon>Metazoa</taxon>
        <taxon>Ecdysozoa</taxon>
        <taxon>Nematoda</taxon>
        <taxon>Chromadorea</taxon>
        <taxon>Rhabditida</taxon>
        <taxon>Spirurina</taxon>
        <taxon>Spiruromorpha</taxon>
        <taxon>Filarioidea</taxon>
        <taxon>Onchocercidae</taxon>
        <taxon>Elaeophora</taxon>
    </lineage>
</organism>
<evidence type="ECO:0000259" key="2">
    <source>
        <dbReference type="PROSITE" id="PS51390"/>
    </source>
</evidence>
<dbReference type="AlphaFoldDB" id="A0A0R3RKJ0"/>
<dbReference type="PANTHER" id="PTHR14131">
    <property type="entry name" value="ANOSMIN"/>
    <property type="match status" value="1"/>
</dbReference>